<dbReference type="Proteomes" id="UP000295685">
    <property type="component" value="Unassembled WGS sequence"/>
</dbReference>
<feature type="compositionally biased region" description="Basic and acidic residues" evidence="1">
    <location>
        <begin position="37"/>
        <end position="56"/>
    </location>
</feature>
<reference evidence="4 5" key="1">
    <citation type="journal article" date="2019" name="Sci. Rep.">
        <title>Extended insight into the Mycobacterium chelonae-abscessus complex through whole genome sequencing of Mycobacterium salmoniphilum outbreak and Mycobacterium salmoniphilum-like strains.</title>
        <authorList>
            <person name="Behra P.R.K."/>
            <person name="Das S."/>
            <person name="Pettersson B.M.F."/>
            <person name="Shirreff L."/>
            <person name="DuCote T."/>
            <person name="Jacobsson K.G."/>
            <person name="Ennis D.G."/>
            <person name="Kirsebom L.A."/>
        </authorList>
    </citation>
    <scope>NUCLEOTIDE SEQUENCE [LARGE SCALE GENOMIC DNA]</scope>
    <source>
        <strain evidence="3 4">CCUG 60883</strain>
        <strain evidence="2 5">CCUG 60885</strain>
    </source>
</reference>
<evidence type="ECO:0000313" key="2">
    <source>
        <dbReference type="EMBL" id="TDZ92187.1"/>
    </source>
</evidence>
<evidence type="ECO:0000313" key="4">
    <source>
        <dbReference type="Proteomes" id="UP000294844"/>
    </source>
</evidence>
<evidence type="ECO:0000256" key="1">
    <source>
        <dbReference type="SAM" id="MobiDB-lite"/>
    </source>
</evidence>
<accession>A0A4V3HZH1</accession>
<dbReference type="RefSeq" id="WP_134148892.1">
    <property type="nucleotide sequence ID" value="NZ_PECK01000008.1"/>
</dbReference>
<organism evidence="2 5">
    <name type="scientific">Mycobacteroides salmoniphilum</name>
    <dbReference type="NCBI Taxonomy" id="404941"/>
    <lineage>
        <taxon>Bacteria</taxon>
        <taxon>Bacillati</taxon>
        <taxon>Actinomycetota</taxon>
        <taxon>Actinomycetes</taxon>
        <taxon>Mycobacteriales</taxon>
        <taxon>Mycobacteriaceae</taxon>
        <taxon>Mycobacteroides</taxon>
    </lineage>
</organism>
<feature type="region of interest" description="Disordered" evidence="1">
    <location>
        <begin position="37"/>
        <end position="63"/>
    </location>
</feature>
<name>A0A4V3HZH1_9MYCO</name>
<proteinExistence type="predicted"/>
<gene>
    <name evidence="3" type="ORF">CCUG60883_01450</name>
    <name evidence="2" type="ORF">CCUG60885_04302</name>
</gene>
<keyword evidence="4" id="KW-1185">Reference proteome</keyword>
<comment type="caution">
    <text evidence="2">The sequence shown here is derived from an EMBL/GenBank/DDBJ whole genome shotgun (WGS) entry which is preliminary data.</text>
</comment>
<dbReference type="EMBL" id="PECK01000008">
    <property type="protein sequence ID" value="TDZ92187.1"/>
    <property type="molecule type" value="Genomic_DNA"/>
</dbReference>
<dbReference type="EMBL" id="PECM01000005">
    <property type="protein sequence ID" value="TEA07416.1"/>
    <property type="molecule type" value="Genomic_DNA"/>
</dbReference>
<sequence length="194" mass="21538">MATFWIAIATAAVTAVISGIPPSVIALIKHRQLVESERQRDELTRDNEFHQRKESALTRALSTDPTQRDIGLAGLVELRDSPLSTPKRAAHIQTLIDRINLTLLGRTLVEVAEWTAIQNETRPSQVVPSPGNDPYSRALHGMMTAHHQRDQELTSKIKESNEQLRKMGLNMINGISTGDGFVPDAVKGLRPRDH</sequence>
<dbReference type="AlphaFoldDB" id="A0A4V3HZH1"/>
<evidence type="ECO:0000313" key="5">
    <source>
        <dbReference type="Proteomes" id="UP000295685"/>
    </source>
</evidence>
<protein>
    <submittedName>
        <fullName evidence="2">Uncharacterized protein</fullName>
    </submittedName>
</protein>
<dbReference type="Proteomes" id="UP000294844">
    <property type="component" value="Unassembled WGS sequence"/>
</dbReference>
<evidence type="ECO:0000313" key="3">
    <source>
        <dbReference type="EMBL" id="TEA07416.1"/>
    </source>
</evidence>